<reference evidence="2 3" key="1">
    <citation type="submission" date="2019-09" db="EMBL/GenBank/DDBJ databases">
        <authorList>
            <person name="Chandra G."/>
            <person name="Truman W A."/>
        </authorList>
    </citation>
    <scope>NUCLEOTIDE SEQUENCE [LARGE SCALE GENOMIC DNA]</scope>
    <source>
        <strain evidence="2">PS880</strain>
    </source>
</reference>
<evidence type="ECO:0000313" key="3">
    <source>
        <dbReference type="Proteomes" id="UP000375525"/>
    </source>
</evidence>
<feature type="signal peptide" evidence="1">
    <location>
        <begin position="1"/>
        <end position="29"/>
    </location>
</feature>
<gene>
    <name evidence="2" type="ORF">PS880_05211</name>
</gene>
<keyword evidence="1" id="KW-0732">Signal</keyword>
<feature type="chain" id="PRO_5022956439" evidence="1">
    <location>
        <begin position="30"/>
        <end position="138"/>
    </location>
</feature>
<evidence type="ECO:0000256" key="1">
    <source>
        <dbReference type="SAM" id="SignalP"/>
    </source>
</evidence>
<name>A0A5E7PG07_PSEFL</name>
<evidence type="ECO:0000313" key="2">
    <source>
        <dbReference type="EMBL" id="VVP48189.1"/>
    </source>
</evidence>
<sequence precursor="true">MQNTKRHIAWRLRWFGVGLLLCLSMPAYCFTSPDAPTPSKRRCLAAGNWYGFYREKQGLTAICLRLPEAFSVKMLDGNGDGVVDNPDAISSGVIYIGDNPSSDGIANDITGNDSGDVITPVVEKSGGGSRRIMWRQIQ</sequence>
<dbReference type="OrthoDB" id="7156875at2"/>
<organism evidence="2 3">
    <name type="scientific">Pseudomonas fluorescens</name>
    <dbReference type="NCBI Taxonomy" id="294"/>
    <lineage>
        <taxon>Bacteria</taxon>
        <taxon>Pseudomonadati</taxon>
        <taxon>Pseudomonadota</taxon>
        <taxon>Gammaproteobacteria</taxon>
        <taxon>Pseudomonadales</taxon>
        <taxon>Pseudomonadaceae</taxon>
        <taxon>Pseudomonas</taxon>
    </lineage>
</organism>
<accession>A0A5E7PG07</accession>
<dbReference type="Proteomes" id="UP000375525">
    <property type="component" value="Unassembled WGS sequence"/>
</dbReference>
<protein>
    <submittedName>
        <fullName evidence="2">Uncharacterized protein</fullName>
    </submittedName>
</protein>
<dbReference type="EMBL" id="CABVIH010000031">
    <property type="protein sequence ID" value="VVP48189.1"/>
    <property type="molecule type" value="Genomic_DNA"/>
</dbReference>
<dbReference type="AlphaFoldDB" id="A0A5E7PG07"/>
<proteinExistence type="predicted"/>